<dbReference type="SUPFAM" id="SSF53807">
    <property type="entry name" value="Helical backbone' metal receptor"/>
    <property type="match status" value="1"/>
</dbReference>
<name>A0A1V0U8R9_STRVN</name>
<accession>A0A1V0U8R9</accession>
<dbReference type="EMBL" id="CP020570">
    <property type="protein sequence ID" value="ARF61398.1"/>
    <property type="molecule type" value="Genomic_DNA"/>
</dbReference>
<reference evidence="5 6" key="1">
    <citation type="submission" date="2017-03" db="EMBL/GenBank/DDBJ databases">
        <title>Complete Genome Sequence of a natural compounds producer, Streptomyces violaceus S21.</title>
        <authorList>
            <person name="Zhong C."/>
            <person name="Zhao Z."/>
            <person name="Fu J."/>
            <person name="Zong G."/>
            <person name="Qin R."/>
            <person name="Cao G."/>
        </authorList>
    </citation>
    <scope>NUCLEOTIDE SEQUENCE [LARGE SCALE GENOMIC DNA]</scope>
    <source>
        <strain evidence="5 6">S21</strain>
    </source>
</reference>
<proteinExistence type="inferred from homology"/>
<gene>
    <name evidence="5" type="ORF">B1H20_08235</name>
</gene>
<dbReference type="AlphaFoldDB" id="A0A1V0U8R9"/>
<dbReference type="PROSITE" id="PS50983">
    <property type="entry name" value="FE_B12_PBP"/>
    <property type="match status" value="1"/>
</dbReference>
<feature type="region of interest" description="Disordered" evidence="2">
    <location>
        <begin position="1"/>
        <end position="29"/>
    </location>
</feature>
<dbReference type="STRING" id="1935.B1H20_08235"/>
<evidence type="ECO:0000256" key="3">
    <source>
        <dbReference type="SAM" id="Phobius"/>
    </source>
</evidence>
<dbReference type="KEGG" id="svu:B1H20_08235"/>
<dbReference type="Pfam" id="PF01497">
    <property type="entry name" value="Peripla_BP_2"/>
    <property type="match status" value="1"/>
</dbReference>
<keyword evidence="3" id="KW-0472">Membrane</keyword>
<dbReference type="PANTHER" id="PTHR30535">
    <property type="entry name" value="VITAMIN B12-BINDING PROTEIN"/>
    <property type="match status" value="1"/>
</dbReference>
<evidence type="ECO:0000259" key="4">
    <source>
        <dbReference type="PROSITE" id="PS50983"/>
    </source>
</evidence>
<feature type="compositionally biased region" description="Low complexity" evidence="2">
    <location>
        <begin position="8"/>
        <end position="21"/>
    </location>
</feature>
<feature type="transmembrane region" description="Helical" evidence="3">
    <location>
        <begin position="33"/>
        <end position="54"/>
    </location>
</feature>
<dbReference type="RefSeq" id="WP_083192307.1">
    <property type="nucleotide sequence ID" value="NZ_CP020570.1"/>
</dbReference>
<dbReference type="Proteomes" id="UP000192445">
    <property type="component" value="Chromosome"/>
</dbReference>
<evidence type="ECO:0000313" key="5">
    <source>
        <dbReference type="EMBL" id="ARF61398.1"/>
    </source>
</evidence>
<keyword evidence="3" id="KW-1133">Transmembrane helix</keyword>
<keyword evidence="3" id="KW-0812">Transmembrane</keyword>
<evidence type="ECO:0000256" key="1">
    <source>
        <dbReference type="ARBA" id="ARBA00008814"/>
    </source>
</evidence>
<organism evidence="5 6">
    <name type="scientific">Streptomyces violaceoruber</name>
    <dbReference type="NCBI Taxonomy" id="1935"/>
    <lineage>
        <taxon>Bacteria</taxon>
        <taxon>Bacillati</taxon>
        <taxon>Actinomycetota</taxon>
        <taxon>Actinomycetes</taxon>
        <taxon>Kitasatosporales</taxon>
        <taxon>Streptomycetaceae</taxon>
        <taxon>Streptomyces</taxon>
        <taxon>Streptomyces violaceoruber group</taxon>
    </lineage>
</organism>
<dbReference type="InterPro" id="IPR050902">
    <property type="entry name" value="ABC_Transporter_SBP"/>
</dbReference>
<dbReference type="OrthoDB" id="9797736at2"/>
<protein>
    <submittedName>
        <fullName evidence="5">ABC transporter substrate-binding protein</fullName>
    </submittedName>
</protein>
<dbReference type="InterPro" id="IPR002491">
    <property type="entry name" value="ABC_transptr_periplasmic_BD"/>
</dbReference>
<evidence type="ECO:0000313" key="6">
    <source>
        <dbReference type="Proteomes" id="UP000192445"/>
    </source>
</evidence>
<comment type="similarity">
    <text evidence="1">Belongs to the bacterial solute-binding protein 8 family.</text>
</comment>
<sequence length="366" mass="37673">MRITQDFAPRATGAPAGPDAGRTARRRPARGRAVAALTAAVAFALVLSGCGQGAEPAPKPASAKGSAEADRVEPLAAAPAPKLPVTVDSADGTKVTIDSTDRIVPLTGSLSEIVFTLGFDRQVVARDITATFEQAEKLPVVTRAHDVSAESVLSLKPTIVLADTTTGPSEAIDQIRDAGIPLLVVEPAKELADVGRRIDTVAEALGVPSAGAELKKRTEDRIAAVQKSIPAAPDGRKPRVAFLYLRGSAAVYLLGGAESGAGSLLEAAGAVDAGKESGLKKDFTAITSEALAKAAPDAILLMTKGFESVGGMEGLVKIPGIAETPAGMDRRVVTVDDGMLLNYGPRTDRVLTEIVEQLYAKGGEGR</sequence>
<evidence type="ECO:0000256" key="2">
    <source>
        <dbReference type="SAM" id="MobiDB-lite"/>
    </source>
</evidence>
<dbReference type="Gene3D" id="3.40.50.1980">
    <property type="entry name" value="Nitrogenase molybdenum iron protein domain"/>
    <property type="match status" value="2"/>
</dbReference>
<dbReference type="PANTHER" id="PTHR30535:SF4">
    <property type="entry name" value="HEMIN-BINDING PERIPLASMIC PROTEIN HMUT"/>
    <property type="match status" value="1"/>
</dbReference>
<feature type="domain" description="Fe/B12 periplasmic-binding" evidence="4">
    <location>
        <begin position="102"/>
        <end position="362"/>
    </location>
</feature>